<dbReference type="Pfam" id="PF13449">
    <property type="entry name" value="Phytase-like"/>
    <property type="match status" value="1"/>
</dbReference>
<evidence type="ECO:0000256" key="1">
    <source>
        <dbReference type="SAM" id="SignalP"/>
    </source>
</evidence>
<organism evidence="3 4">
    <name type="scientific">Falsiroseomonas oleicola</name>
    <dbReference type="NCBI Taxonomy" id="2801474"/>
    <lineage>
        <taxon>Bacteria</taxon>
        <taxon>Pseudomonadati</taxon>
        <taxon>Pseudomonadota</taxon>
        <taxon>Alphaproteobacteria</taxon>
        <taxon>Acetobacterales</taxon>
        <taxon>Roseomonadaceae</taxon>
        <taxon>Falsiroseomonas</taxon>
    </lineage>
</organism>
<dbReference type="EMBL" id="JAERQM010000001">
    <property type="protein sequence ID" value="MBU8542249.1"/>
    <property type="molecule type" value="Genomic_DNA"/>
</dbReference>
<proteinExistence type="predicted"/>
<accession>A0ABS6H1F4</accession>
<evidence type="ECO:0000313" key="3">
    <source>
        <dbReference type="EMBL" id="MBU8542249.1"/>
    </source>
</evidence>
<sequence>MRISLRTLLLTSLCALPAAAQEAPVFNRIATIEAVRMLPPDRDRAGRSIAEIVTASADGNTLIYVDGGQRGLGFVDIADPAAPRPAGFLPLDGDPTSVTARGARAYAVLDTSPSKAAPSGHVVVVDIAGRRIEQRCDLGGQPDAATISPDGRTLVVVIENERDESLDRGRIPQLPPGNLTLLPITEAGLDCAALRRVDLTGLAAVAPTDPEPEFADVNGRGEAVVTLQENNHLAIVNLAEGRVVAHFSAGTVDLDQVDGRRDNLIRPTQRLTGLVREPDAVRWLDDERFVTANEGDMVTGSRGFTIFRRDGTVEWDSGNFLEHLAIRTGHYPEARSAARGNEPEGVEVARFGDHRLIFVGSERASLVSVWQDRGPGQAPVFLQVLPAGVAPEGMLAIPSRGLLVVAGEGDNPQTGLRSTLTIYQRGAAPAAYPTLVSENSAAGTPIPWGALSGLAADRAVPGRLFAVTDSVYAEAQILTIDATATPARITGSLTVTRNGTPAAGLDIEGIAQRADGSFWLASEGNPERAQNKTANLLLRVSATGAIEEEIALPEALARRALRFGFEGVTVTGEGAEETVWIAVQRPWTGDPAGHAMILRYQPATRIWGVLHMALDSTPAGWMGLSEITAVGPDRFVVIERNNQWGERAIKRLVLISTAGLTPAAPDAATVPVVTRRLLRDMVPDLAASRGTVLEKLEGFAIDAAGNAFAVTDNDGVQGASGETQFLRLGRLPTDP</sequence>
<reference evidence="3 4" key="1">
    <citation type="submission" date="2021-01" db="EMBL/GenBank/DDBJ databases">
        <title>Roseomonas sp. nov, a bacterium isolated from an oil production mixture in Yumen Oilfield.</title>
        <authorList>
            <person name="Wu D."/>
        </authorList>
    </citation>
    <scope>NUCLEOTIDE SEQUENCE [LARGE SCALE GENOMIC DNA]</scope>
    <source>
        <strain evidence="3 4">ROY-5-3</strain>
    </source>
</reference>
<dbReference type="PANTHER" id="PTHR46928:SF1">
    <property type="entry name" value="MESENCHYME-SPECIFIC CELL SURFACE GLYCOPROTEIN"/>
    <property type="match status" value="1"/>
</dbReference>
<dbReference type="RefSeq" id="WP_216872602.1">
    <property type="nucleotide sequence ID" value="NZ_JAERQM010000001.1"/>
</dbReference>
<feature type="domain" description="Phytase-like" evidence="2">
    <location>
        <begin position="446"/>
        <end position="714"/>
    </location>
</feature>
<keyword evidence="4" id="KW-1185">Reference proteome</keyword>
<comment type="caution">
    <text evidence="3">The sequence shown here is derived from an EMBL/GenBank/DDBJ whole genome shotgun (WGS) entry which is preliminary data.</text>
</comment>
<dbReference type="InterPro" id="IPR027372">
    <property type="entry name" value="Phytase-like_dom"/>
</dbReference>
<gene>
    <name evidence="3" type="ORF">JJQ90_00945</name>
</gene>
<feature type="chain" id="PRO_5045246410" evidence="1">
    <location>
        <begin position="21"/>
        <end position="735"/>
    </location>
</feature>
<dbReference type="InterPro" id="IPR052956">
    <property type="entry name" value="Mesenchyme-surface_protein"/>
</dbReference>
<name>A0ABS6H1F4_9PROT</name>
<dbReference type="PANTHER" id="PTHR46928">
    <property type="entry name" value="MESENCHYME-SPECIFIC CELL SURFACE GLYCOPROTEIN"/>
    <property type="match status" value="1"/>
</dbReference>
<dbReference type="Proteomes" id="UP000689967">
    <property type="component" value="Unassembled WGS sequence"/>
</dbReference>
<evidence type="ECO:0000259" key="2">
    <source>
        <dbReference type="Pfam" id="PF13449"/>
    </source>
</evidence>
<evidence type="ECO:0000313" key="4">
    <source>
        <dbReference type="Proteomes" id="UP000689967"/>
    </source>
</evidence>
<keyword evidence="1" id="KW-0732">Signal</keyword>
<protein>
    <submittedName>
        <fullName evidence="3">Esterase-like activity of phytase family protein</fullName>
    </submittedName>
</protein>
<feature type="signal peptide" evidence="1">
    <location>
        <begin position="1"/>
        <end position="20"/>
    </location>
</feature>